<proteinExistence type="predicted"/>
<dbReference type="InterPro" id="IPR003661">
    <property type="entry name" value="HisK_dim/P_dom"/>
</dbReference>
<evidence type="ECO:0000256" key="13">
    <source>
        <dbReference type="ARBA" id="ARBA00040841"/>
    </source>
</evidence>
<dbReference type="PROSITE" id="PS50885">
    <property type="entry name" value="HAMP"/>
    <property type="match status" value="1"/>
</dbReference>
<dbReference type="CDD" id="cd00082">
    <property type="entry name" value="HisKA"/>
    <property type="match status" value="1"/>
</dbReference>
<comment type="subcellular location">
    <subcellularLocation>
        <location evidence="2">Membrane</location>
        <topology evidence="2">Multi-pass membrane protein</topology>
    </subcellularLocation>
</comment>
<comment type="function">
    <text evidence="12">Member of the two-component regulatory system HssS/HssR involved in intracellular heme homeostasis and tempering of staphylococcal virulence. HssS functions as a heme sensor histidine kinase which is autophosphorylated at a histidine residue and transfers its phosphate group to an aspartate residue of HssR. HssR/HssS activates the expression of hrtAB, an efflux pump, in response to extracellular heme, hemin, hemoglobin or blood.</text>
</comment>
<keyword evidence="8 14" id="KW-1133">Transmembrane helix</keyword>
<keyword evidence="6 14" id="KW-0812">Transmembrane</keyword>
<dbReference type="Pfam" id="PF02518">
    <property type="entry name" value="HATPase_c"/>
    <property type="match status" value="1"/>
</dbReference>
<dbReference type="PANTHER" id="PTHR45528:SF11">
    <property type="entry name" value="HISTIDINE KINASE"/>
    <property type="match status" value="1"/>
</dbReference>
<dbReference type="InterPro" id="IPR036097">
    <property type="entry name" value="HisK_dim/P_sf"/>
</dbReference>
<evidence type="ECO:0000256" key="12">
    <source>
        <dbReference type="ARBA" id="ARBA00037219"/>
    </source>
</evidence>
<feature type="transmembrane region" description="Helical" evidence="14">
    <location>
        <begin position="51"/>
        <end position="71"/>
    </location>
</feature>
<keyword evidence="7 17" id="KW-0418">Kinase</keyword>
<feature type="transmembrane region" description="Helical" evidence="14">
    <location>
        <begin position="12"/>
        <end position="39"/>
    </location>
</feature>
<sequence length="349" mass="39491">MNKISKRITLSVHFGIFIFIINLITTFITGVLMYLSFSIGILNERNIKSRMVLPVITLVSCILIGVIVSACSSRIVLKNVREFIEATEKLSRGDFSARLNIKRPPEFRILSKNFNAMAKELGGIEVLRTDFINNFSHEFKTPIISIKGFAEILKDDDLSKEEKNEYLDIIIEESKRLSSLATNVLNLSKIETQVILNDIQRFNIGEQIRQSILLLDSKFQSKNILLDINIEDCYVNGNKEMLNQVWVNLLDNAIKFNNKNGIVSVNMKKEEGNIFINITDTGLGITRESIPKIFDKFYQVDRSHSTNGNGLGLTIVKKIIELHGGTIECDSIVSKGTKFTIILPIEFNI</sequence>
<dbReference type="InterPro" id="IPR050398">
    <property type="entry name" value="HssS/ArlS-like"/>
</dbReference>
<dbReference type="SUPFAM" id="SSF47384">
    <property type="entry name" value="Homodimeric domain of signal transducing histidine kinase"/>
    <property type="match status" value="1"/>
</dbReference>
<dbReference type="Gene3D" id="1.10.287.130">
    <property type="match status" value="1"/>
</dbReference>
<dbReference type="InterPro" id="IPR003594">
    <property type="entry name" value="HATPase_dom"/>
</dbReference>
<keyword evidence="4" id="KW-0597">Phosphoprotein</keyword>
<evidence type="ECO:0000256" key="8">
    <source>
        <dbReference type="ARBA" id="ARBA00022989"/>
    </source>
</evidence>
<dbReference type="Proteomes" id="UP000767334">
    <property type="component" value="Unassembled WGS sequence"/>
</dbReference>
<evidence type="ECO:0000256" key="11">
    <source>
        <dbReference type="ARBA" id="ARBA00023136"/>
    </source>
</evidence>
<evidence type="ECO:0000256" key="3">
    <source>
        <dbReference type="ARBA" id="ARBA00012438"/>
    </source>
</evidence>
<evidence type="ECO:0000256" key="7">
    <source>
        <dbReference type="ARBA" id="ARBA00022777"/>
    </source>
</evidence>
<dbReference type="InterPro" id="IPR003660">
    <property type="entry name" value="HAMP_dom"/>
</dbReference>
<dbReference type="Gene3D" id="3.30.565.10">
    <property type="entry name" value="Histidine kinase-like ATPase, C-terminal domain"/>
    <property type="match status" value="1"/>
</dbReference>
<gene>
    <name evidence="17" type="ORF">H6A19_10345</name>
</gene>
<dbReference type="PROSITE" id="PS50109">
    <property type="entry name" value="HIS_KIN"/>
    <property type="match status" value="1"/>
</dbReference>
<keyword evidence="18" id="KW-1185">Reference proteome</keyword>
<evidence type="ECO:0000313" key="18">
    <source>
        <dbReference type="Proteomes" id="UP000767334"/>
    </source>
</evidence>
<feature type="domain" description="Histidine kinase" evidence="15">
    <location>
        <begin position="134"/>
        <end position="347"/>
    </location>
</feature>
<feature type="domain" description="HAMP" evidence="16">
    <location>
        <begin position="74"/>
        <end position="126"/>
    </location>
</feature>
<dbReference type="InterPro" id="IPR005467">
    <property type="entry name" value="His_kinase_dom"/>
</dbReference>
<dbReference type="PANTHER" id="PTHR45528">
    <property type="entry name" value="SENSOR HISTIDINE KINASE CPXA"/>
    <property type="match status" value="1"/>
</dbReference>
<dbReference type="Gene3D" id="6.10.340.10">
    <property type="match status" value="1"/>
</dbReference>
<evidence type="ECO:0000256" key="2">
    <source>
        <dbReference type="ARBA" id="ARBA00004141"/>
    </source>
</evidence>
<dbReference type="InterPro" id="IPR036890">
    <property type="entry name" value="HATPase_C_sf"/>
</dbReference>
<comment type="caution">
    <text evidence="17">The sequence shown here is derived from an EMBL/GenBank/DDBJ whole genome shotgun (WGS) entry which is preliminary data.</text>
</comment>
<dbReference type="InterPro" id="IPR004358">
    <property type="entry name" value="Sig_transdc_His_kin-like_C"/>
</dbReference>
<evidence type="ECO:0000256" key="14">
    <source>
        <dbReference type="SAM" id="Phobius"/>
    </source>
</evidence>
<protein>
    <recommendedName>
        <fullName evidence="13">Heme sensor protein HssS</fullName>
        <ecNumber evidence="3">2.7.13.3</ecNumber>
    </recommendedName>
</protein>
<dbReference type="SUPFAM" id="SSF55874">
    <property type="entry name" value="ATPase domain of HSP90 chaperone/DNA topoisomerase II/histidine kinase"/>
    <property type="match status" value="1"/>
</dbReference>
<evidence type="ECO:0000313" key="17">
    <source>
        <dbReference type="EMBL" id="MBM6819730.1"/>
    </source>
</evidence>
<name>A0ABS2FGP5_9CLOT</name>
<evidence type="ECO:0000256" key="10">
    <source>
        <dbReference type="ARBA" id="ARBA00023026"/>
    </source>
</evidence>
<keyword evidence="5" id="KW-0808">Transferase</keyword>
<keyword evidence="10" id="KW-0843">Virulence</keyword>
<dbReference type="Pfam" id="PF00512">
    <property type="entry name" value="HisKA"/>
    <property type="match status" value="1"/>
</dbReference>
<evidence type="ECO:0000256" key="1">
    <source>
        <dbReference type="ARBA" id="ARBA00000085"/>
    </source>
</evidence>
<evidence type="ECO:0000259" key="15">
    <source>
        <dbReference type="PROSITE" id="PS50109"/>
    </source>
</evidence>
<dbReference type="SUPFAM" id="SSF158472">
    <property type="entry name" value="HAMP domain-like"/>
    <property type="match status" value="1"/>
</dbReference>
<evidence type="ECO:0000256" key="9">
    <source>
        <dbReference type="ARBA" id="ARBA00023012"/>
    </source>
</evidence>
<dbReference type="RefSeq" id="WP_204572360.1">
    <property type="nucleotide sequence ID" value="NZ_JACJLL010000059.1"/>
</dbReference>
<dbReference type="CDD" id="cd06225">
    <property type="entry name" value="HAMP"/>
    <property type="match status" value="1"/>
</dbReference>
<dbReference type="SMART" id="SM00388">
    <property type="entry name" value="HisKA"/>
    <property type="match status" value="1"/>
</dbReference>
<organism evidence="17 18">
    <name type="scientific">Clostridium saudiense</name>
    <dbReference type="NCBI Taxonomy" id="1414720"/>
    <lineage>
        <taxon>Bacteria</taxon>
        <taxon>Bacillati</taxon>
        <taxon>Bacillota</taxon>
        <taxon>Clostridia</taxon>
        <taxon>Eubacteriales</taxon>
        <taxon>Clostridiaceae</taxon>
        <taxon>Clostridium</taxon>
    </lineage>
</organism>
<evidence type="ECO:0000256" key="5">
    <source>
        <dbReference type="ARBA" id="ARBA00022679"/>
    </source>
</evidence>
<accession>A0ABS2FGP5</accession>
<dbReference type="SMART" id="SM00304">
    <property type="entry name" value="HAMP"/>
    <property type="match status" value="1"/>
</dbReference>
<dbReference type="GO" id="GO:0016301">
    <property type="term" value="F:kinase activity"/>
    <property type="evidence" value="ECO:0007669"/>
    <property type="project" value="UniProtKB-KW"/>
</dbReference>
<dbReference type="SMART" id="SM00387">
    <property type="entry name" value="HATPase_c"/>
    <property type="match status" value="1"/>
</dbReference>
<dbReference type="EC" id="2.7.13.3" evidence="3"/>
<comment type="catalytic activity">
    <reaction evidence="1">
        <text>ATP + protein L-histidine = ADP + protein N-phospho-L-histidine.</text>
        <dbReference type="EC" id="2.7.13.3"/>
    </reaction>
</comment>
<evidence type="ECO:0000259" key="16">
    <source>
        <dbReference type="PROSITE" id="PS50885"/>
    </source>
</evidence>
<dbReference type="Pfam" id="PF00672">
    <property type="entry name" value="HAMP"/>
    <property type="match status" value="1"/>
</dbReference>
<keyword evidence="11 14" id="KW-0472">Membrane</keyword>
<dbReference type="PRINTS" id="PR00344">
    <property type="entry name" value="BCTRLSENSOR"/>
</dbReference>
<dbReference type="EMBL" id="JACJLL010000059">
    <property type="protein sequence ID" value="MBM6819730.1"/>
    <property type="molecule type" value="Genomic_DNA"/>
</dbReference>
<evidence type="ECO:0000256" key="4">
    <source>
        <dbReference type="ARBA" id="ARBA00022553"/>
    </source>
</evidence>
<keyword evidence="9" id="KW-0902">Two-component regulatory system</keyword>
<reference evidence="17 18" key="1">
    <citation type="journal article" date="2021" name="Sci. Rep.">
        <title>The distribution of antibiotic resistance genes in chicken gut microbiota commensals.</title>
        <authorList>
            <person name="Juricova H."/>
            <person name="Matiasovicova J."/>
            <person name="Kubasova T."/>
            <person name="Cejkova D."/>
            <person name="Rychlik I."/>
        </authorList>
    </citation>
    <scope>NUCLEOTIDE SEQUENCE [LARGE SCALE GENOMIC DNA]</scope>
    <source>
        <strain evidence="17 18">An435</strain>
    </source>
</reference>
<dbReference type="CDD" id="cd00075">
    <property type="entry name" value="HATPase"/>
    <property type="match status" value="1"/>
</dbReference>
<evidence type="ECO:0000256" key="6">
    <source>
        <dbReference type="ARBA" id="ARBA00022692"/>
    </source>
</evidence>